<dbReference type="EMBL" id="BAAACG010000010">
    <property type="protein sequence ID" value="GAA0742666.1"/>
    <property type="molecule type" value="Genomic_DNA"/>
</dbReference>
<feature type="transmembrane region" description="Helical" evidence="1">
    <location>
        <begin position="65"/>
        <end position="86"/>
    </location>
</feature>
<comment type="caution">
    <text evidence="2">The sequence shown here is derived from an EMBL/GenBank/DDBJ whole genome shotgun (WGS) entry which is preliminary data.</text>
</comment>
<accession>A0ABN1JME6</accession>
<keyword evidence="1" id="KW-0472">Membrane</keyword>
<proteinExistence type="predicted"/>
<feature type="transmembrane region" description="Helical" evidence="1">
    <location>
        <begin position="163"/>
        <end position="182"/>
    </location>
</feature>
<sequence length="295" mass="32951">MRRNRDNGLHIVTLLIIILSAITSLVGLLYTTEGNVFNFVNQYGDMVKIYGDGLYAHDSYFMAPIFRGTDFTIIFVAIPILIISLILDIRRKGLKNRILLTSVISVFTYYSASIAFGVTYNILHLVYIALFSSSFFGLIIAINSIDKCELKKNIGDKLPLKGIYVFLTITGISLIVAWLPDIIKSLVLDRSLELIEIYTTQITYVLDMGIIAPTALICLFQLKKQKGIGYVLLPLLLTLCSVIGVMLPIQTVFQIKAGISLPIGAIITKSVTFIILALFAVYLNVKFFRNIKCFK</sequence>
<name>A0ABN1JME6_9CLOT</name>
<dbReference type="RefSeq" id="WP_343762031.1">
    <property type="nucleotide sequence ID" value="NZ_BAAACG010000010.1"/>
</dbReference>
<keyword evidence="1" id="KW-1133">Transmembrane helix</keyword>
<feature type="transmembrane region" description="Helical" evidence="1">
    <location>
        <begin position="98"/>
        <end position="116"/>
    </location>
</feature>
<feature type="transmembrane region" description="Helical" evidence="1">
    <location>
        <begin position="227"/>
        <end position="249"/>
    </location>
</feature>
<evidence type="ECO:0000313" key="2">
    <source>
        <dbReference type="EMBL" id="GAA0742666.1"/>
    </source>
</evidence>
<dbReference type="Proteomes" id="UP001501510">
    <property type="component" value="Unassembled WGS sequence"/>
</dbReference>
<feature type="transmembrane region" description="Helical" evidence="1">
    <location>
        <begin position="122"/>
        <end position="142"/>
    </location>
</feature>
<organism evidence="2 3">
    <name type="scientific">Clostridium oceanicum</name>
    <dbReference type="NCBI Taxonomy" id="1543"/>
    <lineage>
        <taxon>Bacteria</taxon>
        <taxon>Bacillati</taxon>
        <taxon>Bacillota</taxon>
        <taxon>Clostridia</taxon>
        <taxon>Eubacteriales</taxon>
        <taxon>Clostridiaceae</taxon>
        <taxon>Clostridium</taxon>
    </lineage>
</organism>
<keyword evidence="1" id="KW-0812">Transmembrane</keyword>
<reference evidence="2 3" key="1">
    <citation type="journal article" date="2019" name="Int. J. Syst. Evol. Microbiol.">
        <title>The Global Catalogue of Microorganisms (GCM) 10K type strain sequencing project: providing services to taxonomists for standard genome sequencing and annotation.</title>
        <authorList>
            <consortium name="The Broad Institute Genomics Platform"/>
            <consortium name="The Broad Institute Genome Sequencing Center for Infectious Disease"/>
            <person name="Wu L."/>
            <person name="Ma J."/>
        </authorList>
    </citation>
    <scope>NUCLEOTIDE SEQUENCE [LARGE SCALE GENOMIC DNA]</scope>
    <source>
        <strain evidence="2 3">JCM 1407</strain>
    </source>
</reference>
<gene>
    <name evidence="2" type="ORF">GCM10008906_25470</name>
</gene>
<evidence type="ECO:0000313" key="3">
    <source>
        <dbReference type="Proteomes" id="UP001501510"/>
    </source>
</evidence>
<protein>
    <submittedName>
        <fullName evidence="2">Uncharacterized protein</fullName>
    </submittedName>
</protein>
<feature type="transmembrane region" description="Helical" evidence="1">
    <location>
        <begin position="12"/>
        <end position="30"/>
    </location>
</feature>
<feature type="transmembrane region" description="Helical" evidence="1">
    <location>
        <begin position="202"/>
        <end position="220"/>
    </location>
</feature>
<evidence type="ECO:0000256" key="1">
    <source>
        <dbReference type="SAM" id="Phobius"/>
    </source>
</evidence>
<keyword evidence="3" id="KW-1185">Reference proteome</keyword>
<feature type="transmembrane region" description="Helical" evidence="1">
    <location>
        <begin position="261"/>
        <end position="285"/>
    </location>
</feature>